<dbReference type="AlphaFoldDB" id="A0A7W7WH79"/>
<proteinExistence type="predicted"/>
<dbReference type="SUPFAM" id="SSF47413">
    <property type="entry name" value="lambda repressor-like DNA-binding domains"/>
    <property type="match status" value="1"/>
</dbReference>
<evidence type="ECO:0000313" key="4">
    <source>
        <dbReference type="Proteomes" id="UP000573327"/>
    </source>
</evidence>
<dbReference type="InterPro" id="IPR010982">
    <property type="entry name" value="Lambda_DNA-bd_dom_sf"/>
</dbReference>
<gene>
    <name evidence="3" type="ORF">F4556_002393</name>
</gene>
<keyword evidence="4" id="KW-1185">Reference proteome</keyword>
<dbReference type="CDD" id="cd00093">
    <property type="entry name" value="HTH_XRE"/>
    <property type="match status" value="1"/>
</dbReference>
<accession>A0A7W7WH79</accession>
<dbReference type="GO" id="GO:0003677">
    <property type="term" value="F:DNA binding"/>
    <property type="evidence" value="ECO:0007669"/>
    <property type="project" value="InterPro"/>
</dbReference>
<dbReference type="PROSITE" id="PS50943">
    <property type="entry name" value="HTH_CROC1"/>
    <property type="match status" value="1"/>
</dbReference>
<comment type="caution">
    <text evidence="3">The sequence shown here is derived from an EMBL/GenBank/DDBJ whole genome shotgun (WGS) entry which is preliminary data.</text>
</comment>
<evidence type="ECO:0000256" key="1">
    <source>
        <dbReference type="SAM" id="MobiDB-lite"/>
    </source>
</evidence>
<feature type="region of interest" description="Disordered" evidence="1">
    <location>
        <begin position="158"/>
        <end position="190"/>
    </location>
</feature>
<protein>
    <recommendedName>
        <fullName evidence="2">HTH cro/C1-type domain-containing protein</fullName>
    </recommendedName>
</protein>
<name>A0A7W7WH79_9ACTN</name>
<organism evidence="3 4">
    <name type="scientific">Kitasatospora gansuensis</name>
    <dbReference type="NCBI Taxonomy" id="258050"/>
    <lineage>
        <taxon>Bacteria</taxon>
        <taxon>Bacillati</taxon>
        <taxon>Actinomycetota</taxon>
        <taxon>Actinomycetes</taxon>
        <taxon>Kitasatosporales</taxon>
        <taxon>Streptomycetaceae</taxon>
        <taxon>Kitasatospora</taxon>
    </lineage>
</organism>
<dbReference type="Proteomes" id="UP000573327">
    <property type="component" value="Unassembled WGS sequence"/>
</dbReference>
<dbReference type="Gene3D" id="1.10.260.40">
    <property type="entry name" value="lambda repressor-like DNA-binding domains"/>
    <property type="match status" value="1"/>
</dbReference>
<dbReference type="EMBL" id="JACHJR010000001">
    <property type="protein sequence ID" value="MBB4946858.1"/>
    <property type="molecule type" value="Genomic_DNA"/>
</dbReference>
<dbReference type="InterPro" id="IPR001387">
    <property type="entry name" value="Cro/C1-type_HTH"/>
</dbReference>
<evidence type="ECO:0000259" key="2">
    <source>
        <dbReference type="PROSITE" id="PS50943"/>
    </source>
</evidence>
<feature type="domain" description="HTH cro/C1-type" evidence="2">
    <location>
        <begin position="18"/>
        <end position="50"/>
    </location>
</feature>
<dbReference type="RefSeq" id="WP_184914142.1">
    <property type="nucleotide sequence ID" value="NZ_JACHJR010000001.1"/>
</dbReference>
<sequence length="190" mass="20373">MSAAEESPLDWAGLGRAIRLDRAARGMNQQALAAAAGLDRKTISNYENGRIPAPGRIPDGYHAVSRVLSWPPGRVDELLGLPSPLTGHGAGRSSGPSIPSTPIELYPSVMAFARACSREGADPALRDQFEEAAERLLLSLPAGRQSSASRADYGLAAYRPHGWSEGDPSVPADDAERIQQALQEHRDRRK</sequence>
<evidence type="ECO:0000313" key="3">
    <source>
        <dbReference type="EMBL" id="MBB4946858.1"/>
    </source>
</evidence>
<reference evidence="3 4" key="1">
    <citation type="submission" date="2020-08" db="EMBL/GenBank/DDBJ databases">
        <title>Sequencing the genomes of 1000 actinobacteria strains.</title>
        <authorList>
            <person name="Klenk H.-P."/>
        </authorList>
    </citation>
    <scope>NUCLEOTIDE SEQUENCE [LARGE SCALE GENOMIC DNA]</scope>
    <source>
        <strain evidence="3 4">DSM 44786</strain>
    </source>
</reference>
<dbReference type="Pfam" id="PF01381">
    <property type="entry name" value="HTH_3"/>
    <property type="match status" value="1"/>
</dbReference>